<organism evidence="2 3">
    <name type="scientific">Colletotrichum orchidophilum</name>
    <dbReference type="NCBI Taxonomy" id="1209926"/>
    <lineage>
        <taxon>Eukaryota</taxon>
        <taxon>Fungi</taxon>
        <taxon>Dikarya</taxon>
        <taxon>Ascomycota</taxon>
        <taxon>Pezizomycotina</taxon>
        <taxon>Sordariomycetes</taxon>
        <taxon>Hypocreomycetidae</taxon>
        <taxon>Glomerellales</taxon>
        <taxon>Glomerellaceae</taxon>
        <taxon>Colletotrichum</taxon>
    </lineage>
</organism>
<feature type="region of interest" description="Disordered" evidence="1">
    <location>
        <begin position="289"/>
        <end position="371"/>
    </location>
</feature>
<accession>A0A1G4BAN1</accession>
<dbReference type="PANTHER" id="PTHR46328">
    <property type="entry name" value="FAR-RED IMPAIRED RESPONSIVE (FAR1) FAMILY PROTEIN-RELATED"/>
    <property type="match status" value="1"/>
</dbReference>
<dbReference type="Proteomes" id="UP000176998">
    <property type="component" value="Unassembled WGS sequence"/>
</dbReference>
<evidence type="ECO:0000313" key="2">
    <source>
        <dbReference type="EMBL" id="OHE98467.1"/>
    </source>
</evidence>
<feature type="compositionally biased region" description="Basic residues" evidence="1">
    <location>
        <begin position="27"/>
        <end position="37"/>
    </location>
</feature>
<evidence type="ECO:0000256" key="1">
    <source>
        <dbReference type="SAM" id="MobiDB-lite"/>
    </source>
</evidence>
<dbReference type="GeneID" id="34559409"/>
<dbReference type="OrthoDB" id="366390at2759"/>
<dbReference type="AlphaFoldDB" id="A0A1G4BAN1"/>
<name>A0A1G4BAN1_9PEZI</name>
<feature type="region of interest" description="Disordered" evidence="1">
    <location>
        <begin position="22"/>
        <end position="54"/>
    </location>
</feature>
<comment type="caution">
    <text evidence="2">The sequence shown here is derived from an EMBL/GenBank/DDBJ whole genome shotgun (WGS) entry which is preliminary data.</text>
</comment>
<feature type="compositionally biased region" description="Basic and acidic residues" evidence="1">
    <location>
        <begin position="289"/>
        <end position="307"/>
    </location>
</feature>
<evidence type="ECO:0000313" key="3">
    <source>
        <dbReference type="Proteomes" id="UP000176998"/>
    </source>
</evidence>
<sequence>MSRGGVKSSSPRPRYVWKSLRQAWKSNPHRKPNRVAPRHHDSKPPISTDTDPGPGVEAIATLVFSRRPAVNMFGILGARDRSDGTEEYASFDELFAALKTRMQKDGYKVVKSRTHRNKVGGTYEKGSEVVRCDLVCDRGGQPYKCTATQLKTSTKKTNCPWKAKAVNRKTLGKWILTIICSEHNHEARTPDPPTDEEDADAEGDADIVQDVSVVPDVQSSGPAPDPTTAALLAAVGASPNTMRLTGDTFHNFKSEYRKMSKPERLGILAQMQLRIAAIYAVENEDMQRQERQARQEKKHQEIEESRRKSQSTQQPQQQAPQQQQPQPQPQQQPQQQHQQPPQPQQQQQHQQVQHQQYQQHQQHPQHQQQQVQNHNLNHNHNHNHNRVQQQMNQMSRDGMAGMSKHPFEQTTHDEHAQYRDRQAEIEERNQRTMQMRGQHLNNAFQQQNAVQQTPIPVPQFGMQPAQGQPAVFHSYTAPPTNNAMPKGAAGGSPATGSKRRGRPKKTAMDQSLDASLHMGR</sequence>
<feature type="compositionally biased region" description="Low complexity" evidence="1">
    <location>
        <begin position="313"/>
        <end position="371"/>
    </location>
</feature>
<protein>
    <recommendedName>
        <fullName evidence="4">FAR1 domain-containing protein</fullName>
    </recommendedName>
</protein>
<dbReference type="EMBL" id="MJBS01000046">
    <property type="protein sequence ID" value="OHE98467.1"/>
    <property type="molecule type" value="Genomic_DNA"/>
</dbReference>
<gene>
    <name evidence="2" type="ORF">CORC01_06258</name>
</gene>
<proteinExistence type="predicted"/>
<feature type="region of interest" description="Disordered" evidence="1">
    <location>
        <begin position="474"/>
        <end position="520"/>
    </location>
</feature>
<keyword evidence="3" id="KW-1185">Reference proteome</keyword>
<dbReference type="RefSeq" id="XP_022475616.1">
    <property type="nucleotide sequence ID" value="XM_022617899.1"/>
</dbReference>
<reference evidence="2 3" key="1">
    <citation type="submission" date="2016-09" db="EMBL/GenBank/DDBJ databases">
        <authorList>
            <person name="Capua I."/>
            <person name="De Benedictis P."/>
            <person name="Joannis T."/>
            <person name="Lombin L.H."/>
            <person name="Cattoli G."/>
        </authorList>
    </citation>
    <scope>NUCLEOTIDE SEQUENCE [LARGE SCALE GENOMIC DNA]</scope>
    <source>
        <strain evidence="2 3">IMI 309357</strain>
    </source>
</reference>
<evidence type="ECO:0008006" key="4">
    <source>
        <dbReference type="Google" id="ProtNLM"/>
    </source>
</evidence>
<dbReference type="STRING" id="1209926.A0A1G4BAN1"/>